<dbReference type="PANTHER" id="PTHR24104">
    <property type="entry name" value="E3 UBIQUITIN-PROTEIN LIGASE NHLRC1-RELATED"/>
    <property type="match status" value="1"/>
</dbReference>
<evidence type="ECO:0000313" key="2">
    <source>
        <dbReference type="EMBL" id="VAW89398.1"/>
    </source>
</evidence>
<dbReference type="AlphaFoldDB" id="A0A3B0Z7N0"/>
<dbReference type="InterPro" id="IPR001258">
    <property type="entry name" value="NHL_repeat"/>
</dbReference>
<sequence length="374" mass="41142">MQYLPHKIITITTPLLLLFIAITLSGCSGNKRADFKPPQYPDQDPRFIYERTIHDSSDIRDLTAAMKFQFLATGSTETSTGLAKPFGIAVRKGKVYVSDTVQRAVVLFDIPRGEAKFIGIDEGPGMLMKPLGIDVDSEGNLYVADITDKSIKIYTGDGEFIRKLEGRAIFDRPSGVAISPDGNTLYVVDSGGISSTRHHLHVIDVETFEIKRTVGKRGTEPGDFNLPIQVSTAPDGTVYVVDGGNFRVQSFTAEGDFISTFGVAGRYSGNFSRPKGISTDSDNNVYVGDSAFGNFQIFNPKGELLLFVGKRGNRGAPGEFMLTSGLEVDEDGRIYYADQFFRKIDIFRPTSITAEDGFLGTKYRDEVRKAMKDE</sequence>
<organism evidence="2">
    <name type="scientific">hydrothermal vent metagenome</name>
    <dbReference type="NCBI Taxonomy" id="652676"/>
    <lineage>
        <taxon>unclassified sequences</taxon>
        <taxon>metagenomes</taxon>
        <taxon>ecological metagenomes</taxon>
    </lineage>
</organism>
<protein>
    <recommendedName>
        <fullName evidence="3">NHL repeat domain protein</fullName>
    </recommendedName>
</protein>
<dbReference type="InterPro" id="IPR050952">
    <property type="entry name" value="TRIM-NHL_E3_ligases"/>
</dbReference>
<keyword evidence="1" id="KW-0677">Repeat</keyword>
<dbReference type="PROSITE" id="PS51257">
    <property type="entry name" value="PROKAR_LIPOPROTEIN"/>
    <property type="match status" value="1"/>
</dbReference>
<reference evidence="2" key="1">
    <citation type="submission" date="2018-06" db="EMBL/GenBank/DDBJ databases">
        <authorList>
            <person name="Zhirakovskaya E."/>
        </authorList>
    </citation>
    <scope>NUCLEOTIDE SEQUENCE</scope>
</reference>
<accession>A0A3B0Z7N0</accession>
<dbReference type="GO" id="GO:0008270">
    <property type="term" value="F:zinc ion binding"/>
    <property type="evidence" value="ECO:0007669"/>
    <property type="project" value="UniProtKB-KW"/>
</dbReference>
<evidence type="ECO:0000256" key="1">
    <source>
        <dbReference type="ARBA" id="ARBA00022737"/>
    </source>
</evidence>
<dbReference type="EMBL" id="UOFP01000269">
    <property type="protein sequence ID" value="VAW89398.1"/>
    <property type="molecule type" value="Genomic_DNA"/>
</dbReference>
<gene>
    <name evidence="2" type="ORF">MNBD_GAMMA18-679</name>
</gene>
<dbReference type="SUPFAM" id="SSF101898">
    <property type="entry name" value="NHL repeat"/>
    <property type="match status" value="1"/>
</dbReference>
<dbReference type="Gene3D" id="2.120.10.30">
    <property type="entry name" value="TolB, C-terminal domain"/>
    <property type="match status" value="2"/>
</dbReference>
<dbReference type="PANTHER" id="PTHR24104:SF25">
    <property type="entry name" value="PROTEIN LIN-41"/>
    <property type="match status" value="1"/>
</dbReference>
<proteinExistence type="predicted"/>
<name>A0A3B0Z7N0_9ZZZZ</name>
<dbReference type="InterPro" id="IPR011042">
    <property type="entry name" value="6-blade_b-propeller_TolB-like"/>
</dbReference>
<evidence type="ECO:0008006" key="3">
    <source>
        <dbReference type="Google" id="ProtNLM"/>
    </source>
</evidence>
<dbReference type="PROSITE" id="PS51125">
    <property type="entry name" value="NHL"/>
    <property type="match status" value="3"/>
</dbReference>